<evidence type="ECO:0000313" key="2">
    <source>
        <dbReference type="Proteomes" id="UP001312865"/>
    </source>
</evidence>
<organism evidence="1 2">
    <name type="scientific">Bacillus spongiae</name>
    <dbReference type="NCBI Taxonomy" id="2683610"/>
    <lineage>
        <taxon>Bacteria</taxon>
        <taxon>Bacillati</taxon>
        <taxon>Bacillota</taxon>
        <taxon>Bacilli</taxon>
        <taxon>Bacillales</taxon>
        <taxon>Bacillaceae</taxon>
        <taxon>Bacillus</taxon>
    </lineage>
</organism>
<proteinExistence type="predicted"/>
<comment type="caution">
    <text evidence="1">The sequence shown here is derived from an EMBL/GenBank/DDBJ whole genome shotgun (WGS) entry which is preliminary data.</text>
</comment>
<protein>
    <recommendedName>
        <fullName evidence="3">Ribosome biogenesis GTPase</fullName>
    </recommendedName>
</protein>
<dbReference type="Proteomes" id="UP001312865">
    <property type="component" value="Unassembled WGS sequence"/>
</dbReference>
<evidence type="ECO:0008006" key="3">
    <source>
        <dbReference type="Google" id="ProtNLM"/>
    </source>
</evidence>
<evidence type="ECO:0000313" key="1">
    <source>
        <dbReference type="EMBL" id="MEI5906868.1"/>
    </source>
</evidence>
<dbReference type="RefSeq" id="WP_336586310.1">
    <property type="nucleotide sequence ID" value="NZ_JBBAXC010000005.1"/>
</dbReference>
<sequence>MTFKKKLNEIVDFKALDDEYGDIMELSKKCRFTNCSHTKEPNCAVKKAIGEGVLSKEKFTLYYREKNEAIYVSNQKNKTKAIEYMKQRDLFRDPPIDLE</sequence>
<accession>A0ABU8HCF8</accession>
<reference evidence="1 2" key="1">
    <citation type="journal article" date="2018" name="J. Microbiol.">
        <title>Bacillus spongiae sp. nov., isolated from sponge of Jeju Island.</title>
        <authorList>
            <person name="Lee G.E."/>
            <person name="Im W.T."/>
            <person name="Park J.S."/>
        </authorList>
    </citation>
    <scope>NUCLEOTIDE SEQUENCE [LARGE SCALE GENOMIC DNA]</scope>
    <source>
        <strain evidence="1 2">135PIL107-10</strain>
    </source>
</reference>
<dbReference type="Gene3D" id="1.10.40.50">
    <property type="entry name" value="Probable gtpase engc, domain 3"/>
    <property type="match status" value="1"/>
</dbReference>
<keyword evidence="2" id="KW-1185">Reference proteome</keyword>
<dbReference type="EMBL" id="JBBAXC010000005">
    <property type="protein sequence ID" value="MEI5906868.1"/>
    <property type="molecule type" value="Genomic_DNA"/>
</dbReference>
<name>A0ABU8HCF8_9BACI</name>
<gene>
    <name evidence="1" type="ORF">WAK64_07325</name>
</gene>